<evidence type="ECO:0000256" key="4">
    <source>
        <dbReference type="PROSITE-ProRule" id="PRU01100"/>
    </source>
</evidence>
<evidence type="ECO:0000313" key="10">
    <source>
        <dbReference type="EMBL" id="PLW54275.1"/>
    </source>
</evidence>
<protein>
    <recommendedName>
        <fullName evidence="7">GH26 domain-containing protein</fullName>
    </recommendedName>
</protein>
<evidence type="ECO:0000256" key="5">
    <source>
        <dbReference type="SAM" id="MobiDB-lite"/>
    </source>
</evidence>
<feature type="active site" description="Proton donor" evidence="4">
    <location>
        <position position="195"/>
    </location>
</feature>
<dbReference type="GO" id="GO:0016985">
    <property type="term" value="F:mannan endo-1,4-beta-mannosidase activity"/>
    <property type="evidence" value="ECO:0007669"/>
    <property type="project" value="InterPro"/>
</dbReference>
<dbReference type="PROSITE" id="PS51764">
    <property type="entry name" value="GH26"/>
    <property type="match status" value="1"/>
</dbReference>
<evidence type="ECO:0000256" key="1">
    <source>
        <dbReference type="ARBA" id="ARBA00007754"/>
    </source>
</evidence>
<dbReference type="Proteomes" id="UP000235388">
    <property type="component" value="Unassembled WGS sequence"/>
</dbReference>
<feature type="active site" description="Nucleophile" evidence="4">
    <location>
        <position position="296"/>
    </location>
</feature>
<feature type="domain" description="GH26" evidence="7">
    <location>
        <begin position="59"/>
        <end position="356"/>
    </location>
</feature>
<dbReference type="Pfam" id="PF02156">
    <property type="entry name" value="Glyco_hydro_26"/>
    <property type="match status" value="1"/>
</dbReference>
<evidence type="ECO:0000313" key="11">
    <source>
        <dbReference type="Proteomes" id="UP000235388"/>
    </source>
</evidence>
<comment type="similarity">
    <text evidence="1 4">Belongs to the glycosyl hydrolase 26 family.</text>
</comment>
<keyword evidence="2 4" id="KW-0378">Hydrolase</keyword>
<feature type="chain" id="PRO_5015083648" description="GH26 domain-containing protein" evidence="6">
    <location>
        <begin position="29"/>
        <end position="356"/>
    </location>
</feature>
<dbReference type="GO" id="GO:0006080">
    <property type="term" value="P:substituted mannan metabolic process"/>
    <property type="evidence" value="ECO:0007669"/>
    <property type="project" value="InterPro"/>
</dbReference>
<organism evidence="8 11">
    <name type="scientific">Puccinia coronata f. sp. avenae</name>
    <dbReference type="NCBI Taxonomy" id="200324"/>
    <lineage>
        <taxon>Eukaryota</taxon>
        <taxon>Fungi</taxon>
        <taxon>Dikarya</taxon>
        <taxon>Basidiomycota</taxon>
        <taxon>Pucciniomycotina</taxon>
        <taxon>Pucciniomycetes</taxon>
        <taxon>Pucciniales</taxon>
        <taxon>Pucciniaceae</taxon>
        <taxon>Puccinia</taxon>
    </lineage>
</organism>
<dbReference type="SUPFAM" id="SSF51445">
    <property type="entry name" value="(Trans)glycosidases"/>
    <property type="match status" value="1"/>
</dbReference>
<feature type="compositionally biased region" description="Polar residues" evidence="5">
    <location>
        <begin position="33"/>
        <end position="42"/>
    </location>
</feature>
<feature type="region of interest" description="Disordered" evidence="5">
    <location>
        <begin position="33"/>
        <end position="60"/>
    </location>
</feature>
<keyword evidence="11" id="KW-1185">Reference proteome</keyword>
<evidence type="ECO:0000256" key="3">
    <source>
        <dbReference type="ARBA" id="ARBA00023295"/>
    </source>
</evidence>
<name>A0A2N5T2U3_9BASI</name>
<sequence>MDANILAPLKWNVLGLFCLLLLVQSLLAIPSTSHHSGTVTGRSSRHSRVSRAIKSRDNPGRQTKFSYLGPAGIRSNDTATAKIHGVWIGLIPDAGDTGGKAQTMHEIIKSINGKRPAVFGWYAQVVAGTPFDGSQLFEVMDDLKASKAVFSPAIMPQGGWDGFKYNDNSQAVRIAKVLRKITDQDIPVIFRWAHEANWYQRTHQYHGNAEDFKEAWSVVASAVRKHAPDVLLHWCPNVSDMKEYHKYEPYDMDGHVDLVGFDYYPNRKPEKDEFVKKAKDFHDAYARNGRKFAMGEAGLHYQGSYEDRVEWLTQMAHAKDQLPNLLFINWYNSKKEYDYKIAGDGISTNLLTEKLE</sequence>
<dbReference type="Gene3D" id="3.20.20.80">
    <property type="entry name" value="Glycosidases"/>
    <property type="match status" value="1"/>
</dbReference>
<gene>
    <name evidence="10" type="ORF">PCANC_05222</name>
    <name evidence="8" type="ORF">PCANC_12638</name>
    <name evidence="9" type="ORF">PCASD_17913</name>
</gene>
<dbReference type="PANTHER" id="PTHR40079">
    <property type="entry name" value="MANNAN ENDO-1,4-BETA-MANNOSIDASE E-RELATED"/>
    <property type="match status" value="1"/>
</dbReference>
<reference evidence="11 12" key="1">
    <citation type="submission" date="2017-11" db="EMBL/GenBank/DDBJ databases">
        <title>De novo assembly and phasing of dikaryotic genomes from two isolates of Puccinia coronata f. sp. avenae, the causal agent of oat crown rust.</title>
        <authorList>
            <person name="Miller M.E."/>
            <person name="Zhang Y."/>
            <person name="Omidvar V."/>
            <person name="Sperschneider J."/>
            <person name="Schwessinger B."/>
            <person name="Raley C."/>
            <person name="Palmer J.M."/>
            <person name="Garnica D."/>
            <person name="Upadhyaya N."/>
            <person name="Rathjen J."/>
            <person name="Taylor J.M."/>
            <person name="Park R.F."/>
            <person name="Dodds P.N."/>
            <person name="Hirsch C.D."/>
            <person name="Kianian S.F."/>
            <person name="Figueroa M."/>
        </authorList>
    </citation>
    <scope>NUCLEOTIDE SEQUENCE [LARGE SCALE GENOMIC DNA]</scope>
    <source>
        <strain evidence="8">12NC29</strain>
        <strain evidence="9">12SD80</strain>
    </source>
</reference>
<feature type="compositionally biased region" description="Basic residues" evidence="5">
    <location>
        <begin position="43"/>
        <end position="53"/>
    </location>
</feature>
<dbReference type="AlphaFoldDB" id="A0A2N5T2U3"/>
<dbReference type="EMBL" id="PGCJ01000807">
    <property type="protein sequence ID" value="PLW19809.1"/>
    <property type="molecule type" value="Genomic_DNA"/>
</dbReference>
<comment type="caution">
    <text evidence="8">The sequence shown here is derived from an EMBL/GenBank/DDBJ whole genome shotgun (WGS) entry which is preliminary data.</text>
</comment>
<dbReference type="EMBL" id="PGCI01000511">
    <property type="protein sequence ID" value="PLW25743.1"/>
    <property type="molecule type" value="Genomic_DNA"/>
</dbReference>
<evidence type="ECO:0000256" key="2">
    <source>
        <dbReference type="ARBA" id="ARBA00022801"/>
    </source>
</evidence>
<dbReference type="OrthoDB" id="428177at2759"/>
<evidence type="ECO:0000313" key="12">
    <source>
        <dbReference type="Proteomes" id="UP000235392"/>
    </source>
</evidence>
<accession>A0A2N5T2U3</accession>
<evidence type="ECO:0000259" key="7">
    <source>
        <dbReference type="PROSITE" id="PS51764"/>
    </source>
</evidence>
<keyword evidence="6" id="KW-0732">Signal</keyword>
<evidence type="ECO:0000313" key="9">
    <source>
        <dbReference type="EMBL" id="PLW25743.1"/>
    </source>
</evidence>
<keyword evidence="3 4" id="KW-0326">Glycosidase</keyword>
<proteinExistence type="inferred from homology"/>
<dbReference type="PANTHER" id="PTHR40079:SF6">
    <property type="entry name" value="GH26 DOMAIN-CONTAINING PROTEIN"/>
    <property type="match status" value="1"/>
</dbReference>
<dbReference type="InterPro" id="IPR017853">
    <property type="entry name" value="GH"/>
</dbReference>
<dbReference type="InterPro" id="IPR000805">
    <property type="entry name" value="Glyco_hydro_26"/>
</dbReference>
<dbReference type="InterPro" id="IPR022790">
    <property type="entry name" value="GH26_dom"/>
</dbReference>
<dbReference type="EMBL" id="PGCJ01000048">
    <property type="protein sequence ID" value="PLW54275.1"/>
    <property type="molecule type" value="Genomic_DNA"/>
</dbReference>
<feature type="signal peptide" evidence="6">
    <location>
        <begin position="1"/>
        <end position="28"/>
    </location>
</feature>
<dbReference type="Proteomes" id="UP000235392">
    <property type="component" value="Unassembled WGS sequence"/>
</dbReference>
<evidence type="ECO:0000313" key="8">
    <source>
        <dbReference type="EMBL" id="PLW19809.1"/>
    </source>
</evidence>
<evidence type="ECO:0000256" key="6">
    <source>
        <dbReference type="SAM" id="SignalP"/>
    </source>
</evidence>